<dbReference type="InterPro" id="IPR036736">
    <property type="entry name" value="ACP-like_sf"/>
</dbReference>
<dbReference type="InterPro" id="IPR016039">
    <property type="entry name" value="Thiolase-like"/>
</dbReference>
<dbReference type="SUPFAM" id="SSF51735">
    <property type="entry name" value="NAD(P)-binding Rossmann-fold domains"/>
    <property type="match status" value="2"/>
</dbReference>
<dbReference type="InterPro" id="IPR016035">
    <property type="entry name" value="Acyl_Trfase/lysoPLipase"/>
</dbReference>
<feature type="region of interest" description="Disordered" evidence="7">
    <location>
        <begin position="1526"/>
        <end position="1550"/>
    </location>
</feature>
<dbReference type="InterPro" id="IPR013968">
    <property type="entry name" value="PKS_KR"/>
</dbReference>
<evidence type="ECO:0000256" key="2">
    <source>
        <dbReference type="ARBA" id="ARBA00022553"/>
    </source>
</evidence>
<keyword evidence="2" id="KW-0597">Phosphoprotein</keyword>
<proteinExistence type="predicted"/>
<sequence>MSDDVSQEQLLQALRKVTGDLQDSRRRLKDTERRATEPIAIVGMGCRFPGGSDSPEALWDLVRTGRDAIGAFPKDRDWDLDALFAGDGTEEGTSYVREGGFLHGAAWFDAGFFGVSPREAVAMDPQQRLMLEVAWESLERAGIAPDTLRESETGVFTGAYYSFYDVPLQASSEEYEGYLVTGNNSAVVSGRVSYALGLSGPAVTIDTACSSSLVALHLAAQSLRRGECSLALAGGVTVMPTPITFTEFSRQRGLAADGRSKSFADAADGTSWGEGAGMLVLERLSDAQRNGHRVLAVVRGSAVNQDGASNGLAAPSGPAQERVIWRALQDAQVQAADVDVVEAHGTGTTLGDPIEARALLATYGREHPAERPLWLGSLKSNLGHTQGAAGVGGIIKMVMAMRDGVLPRTLHVDRPATHVDWSAGAVRLLTEAQPWPRTDRPRRAGISSFGISGTNAHVILEQAPDPEPDVPAPTAKGTGTPAQGSGVLPFLVSARTPDALSAQARLIGRRLTADESPLADVALSLATTRTAFEQRAVVLGGDRATVVAELESLAAGVPSANRVDGDGAAAPRRRVVFVFPGQGAQWAGMARELLHSSPVFAARVRECADALAPHVDWSLLDVLNGEPGEPSLDRVDVVQPVLFAMMVSLAELWRSVGVRPHTVVGHSQGEVAAACVAGALSLEDAAKIVALRSRTLTGIAGAGGMLSVALGRAETAARLAPFEGRVFLAAANGPEATVVSGDADALDEFFTVCEADNVRVRRIAVDYASHSPHVDRIGPRILTELADVAPGRPEVEMLSTVTGEPVRDGELTAEYWVRNLRAPVEFEAAVRRLAESGDAVFVEISPHPLLTGAMERTAEEAGVRPATVPTLRRDAGGADRFLTSAAEGWVHGLDVDWAALLRDSDGRVTDLPTYPFQRSRFWPTPRTTNGSGAGSEAGRGGRPSALAGASAPHAAQAADSGLWEALEADPAALLDALGLKDGESADALLPALAAWRRDHLEQARLGSWRYGVRWEPVLHAPGAVPALAGTWLLAIPGAEHGFGPDHRLVGWVLDAVEAAGGRALLVELDPREDTDPAAWAASLHAAAADARPAGILSLLALDDRPLPGRPAVGRGLAGTTLLVRALAQTNLPGRLWCLTHGAVGTDPTDPPAAPHAAAVWGLGRVAALEHPTLWGGLIDLPRAPREADGQDGRTAPDAATAAQLCAVLADPGDEDQLALRPTGVLARRLVRTPFRLPDPTTGGRDGGQVSLSDTDTDTDTDGNVGADAVWPREGTVLITGGTGALGSRLARRLAAQGAQHLLLTSRRGPEALDADGLGADLESMGARVTIAACDLADREAVRALLESVPADAPLVSVVHAAAVLDDAALENLDADRLDAVLGPKALGAWHLHELTAGLNLSSFVLYSGFVGTVGGIGQGNYAAANAVLDALAEHRRAAGLPALSIAWGPWGGGGLVDAATEQRMRRNGLPPIEPELGVRALDLALAQDGPASQVLAEIEWPLFADGFTAARPSPLLAAFARSGEAADDGSDAGRSDGAGGAGGPTLARRLPGMARTDADRLLLDTVRDHAAAVLGYADPAALAVDQPFKELGIDSMTAMALRNRLQRAAGVDLPATMVFDHPTPKALAAQLHGLIQPEERAVTAESALAELYRVAQSLEELRLDAALRKAAASRLRALADGWEGKRSASETVMFSSPSGSSSERGTPDTGALLESATEDEVLDFVTRQLGISPLEGPG</sequence>
<dbReference type="InterPro" id="IPR036291">
    <property type="entry name" value="NAD(P)-bd_dom_sf"/>
</dbReference>
<dbReference type="SUPFAM" id="SSF52151">
    <property type="entry name" value="FabD/lysophospholipase-like"/>
    <property type="match status" value="1"/>
</dbReference>
<dbReference type="FunFam" id="3.40.47.10:FF:000019">
    <property type="entry name" value="Polyketide synthase type I"/>
    <property type="match status" value="1"/>
</dbReference>
<dbReference type="Pfam" id="PF08659">
    <property type="entry name" value="KR"/>
    <property type="match status" value="1"/>
</dbReference>
<feature type="domain" description="Carrier" evidence="8">
    <location>
        <begin position="1560"/>
        <end position="1635"/>
    </location>
</feature>
<evidence type="ECO:0000256" key="5">
    <source>
        <dbReference type="ARBA" id="ARBA00023268"/>
    </source>
</evidence>
<dbReference type="Pfam" id="PF02801">
    <property type="entry name" value="Ketoacyl-synt_C"/>
    <property type="match status" value="1"/>
</dbReference>
<dbReference type="Gene3D" id="6.10.140.1830">
    <property type="match status" value="1"/>
</dbReference>
<dbReference type="InterPro" id="IPR018201">
    <property type="entry name" value="Ketoacyl_synth_AS"/>
</dbReference>
<dbReference type="InterPro" id="IPR014031">
    <property type="entry name" value="Ketoacyl_synth_C"/>
</dbReference>
<dbReference type="SMART" id="SM00825">
    <property type="entry name" value="PKS_KS"/>
    <property type="match status" value="1"/>
</dbReference>
<dbReference type="Pfam" id="PF16197">
    <property type="entry name" value="KAsynt_C_assoc"/>
    <property type="match status" value="1"/>
</dbReference>
<protein>
    <submittedName>
        <fullName evidence="10">FosD</fullName>
    </submittedName>
</protein>
<feature type="region of interest" description="Disordered" evidence="7">
    <location>
        <begin position="1234"/>
        <end position="1267"/>
    </location>
</feature>
<reference evidence="10" key="1">
    <citation type="submission" date="2010-10" db="EMBL/GenBank/DDBJ databases">
        <authorList>
            <person name="Tang L."/>
        </authorList>
    </citation>
    <scope>NUCLEOTIDE SEQUENCE</scope>
    <source>
        <strain evidence="10">ATCC 31906</strain>
    </source>
</reference>
<feature type="region of interest" description="Disordered" evidence="7">
    <location>
        <begin position="1688"/>
        <end position="1718"/>
    </location>
</feature>
<dbReference type="PROSITE" id="PS00606">
    <property type="entry name" value="KS3_1"/>
    <property type="match status" value="1"/>
</dbReference>
<feature type="region of interest" description="Disordered" evidence="7">
    <location>
        <begin position="919"/>
        <end position="953"/>
    </location>
</feature>
<dbReference type="InterPro" id="IPR050091">
    <property type="entry name" value="PKS_NRPS_Biosynth_Enz"/>
</dbReference>
<dbReference type="InterPro" id="IPR014043">
    <property type="entry name" value="Acyl_transferase_dom"/>
</dbReference>
<evidence type="ECO:0000256" key="7">
    <source>
        <dbReference type="SAM" id="MobiDB-lite"/>
    </source>
</evidence>
<dbReference type="GO" id="GO:0004315">
    <property type="term" value="F:3-oxoacyl-[acyl-carrier-protein] synthase activity"/>
    <property type="evidence" value="ECO:0007669"/>
    <property type="project" value="InterPro"/>
</dbReference>
<dbReference type="SUPFAM" id="SSF53901">
    <property type="entry name" value="Thiolase-like"/>
    <property type="match status" value="1"/>
</dbReference>
<keyword evidence="5" id="KW-0511">Multifunctional enzyme</keyword>
<feature type="region of interest" description="Disordered" evidence="7">
    <location>
        <begin position="463"/>
        <end position="483"/>
    </location>
</feature>
<dbReference type="FunFam" id="3.40.366.10:FF:000002">
    <property type="entry name" value="Probable polyketide synthase 2"/>
    <property type="match status" value="1"/>
</dbReference>
<dbReference type="Gene3D" id="1.10.1200.10">
    <property type="entry name" value="ACP-like"/>
    <property type="match status" value="1"/>
</dbReference>
<keyword evidence="6" id="KW-0012">Acyltransferase</keyword>
<dbReference type="SUPFAM" id="SSF47336">
    <property type="entry name" value="ACP-like"/>
    <property type="match status" value="1"/>
</dbReference>
<dbReference type="Pfam" id="PF00109">
    <property type="entry name" value="ketoacyl-synt"/>
    <property type="match status" value="1"/>
</dbReference>
<dbReference type="PANTHER" id="PTHR43775:SF51">
    <property type="entry name" value="INACTIVE PHENOLPHTHIOCEROL SYNTHESIS POLYKETIDE SYNTHASE TYPE I PKS1-RELATED"/>
    <property type="match status" value="1"/>
</dbReference>
<dbReference type="SMART" id="SM00822">
    <property type="entry name" value="PKS_KR"/>
    <property type="match status" value="1"/>
</dbReference>
<dbReference type="InterPro" id="IPR020806">
    <property type="entry name" value="PKS_PP-bd"/>
</dbReference>
<dbReference type="InterPro" id="IPR032821">
    <property type="entry name" value="PKS_assoc"/>
</dbReference>
<gene>
    <name evidence="10" type="primary">fosD</name>
</gene>
<dbReference type="SMART" id="SM01294">
    <property type="entry name" value="PKS_PP_betabranch"/>
    <property type="match status" value="1"/>
</dbReference>
<dbReference type="PROSITE" id="PS00012">
    <property type="entry name" value="PHOSPHOPANTETHEINE"/>
    <property type="match status" value="1"/>
</dbReference>
<dbReference type="Gene3D" id="3.40.50.720">
    <property type="entry name" value="NAD(P)-binding Rossmann-like Domain"/>
    <property type="match status" value="1"/>
</dbReference>
<evidence type="ECO:0000313" key="10">
    <source>
        <dbReference type="EMBL" id="AEC13070.1"/>
    </source>
</evidence>
<dbReference type="InterPro" id="IPR014030">
    <property type="entry name" value="Ketoacyl_synth_N"/>
</dbReference>
<dbReference type="Pfam" id="PF00550">
    <property type="entry name" value="PP-binding"/>
    <property type="match status" value="1"/>
</dbReference>
<dbReference type="Gene3D" id="3.40.47.10">
    <property type="match status" value="1"/>
</dbReference>
<organism evidence="10">
    <name type="scientific">Streptomyces pulveraceus</name>
    <dbReference type="NCBI Taxonomy" id="68258"/>
    <lineage>
        <taxon>Bacteria</taxon>
        <taxon>Bacillati</taxon>
        <taxon>Actinomycetota</taxon>
        <taxon>Actinomycetes</taxon>
        <taxon>Kitasatosporales</taxon>
        <taxon>Streptomycetaceae</taxon>
        <taxon>Streptomyces</taxon>
    </lineage>
</organism>
<dbReference type="EMBL" id="HQ434551">
    <property type="protein sequence ID" value="AEC13070.1"/>
    <property type="molecule type" value="Genomic_DNA"/>
</dbReference>
<evidence type="ECO:0000259" key="8">
    <source>
        <dbReference type="PROSITE" id="PS50075"/>
    </source>
</evidence>
<dbReference type="PROSITE" id="PS52004">
    <property type="entry name" value="KS3_2"/>
    <property type="match status" value="1"/>
</dbReference>
<dbReference type="InterPro" id="IPR020841">
    <property type="entry name" value="PKS_Beta-ketoAc_synthase_dom"/>
</dbReference>
<dbReference type="InterPro" id="IPR006162">
    <property type="entry name" value="Ppantetheine_attach_site"/>
</dbReference>
<dbReference type="GO" id="GO:0033068">
    <property type="term" value="P:macrolide biosynthetic process"/>
    <property type="evidence" value="ECO:0007669"/>
    <property type="project" value="UniProtKB-ARBA"/>
</dbReference>
<dbReference type="GO" id="GO:0004312">
    <property type="term" value="F:fatty acid synthase activity"/>
    <property type="evidence" value="ECO:0007669"/>
    <property type="project" value="TreeGrafter"/>
</dbReference>
<keyword evidence="3" id="KW-0808">Transferase</keyword>
<dbReference type="SMART" id="SM00827">
    <property type="entry name" value="PKS_AT"/>
    <property type="match status" value="1"/>
</dbReference>
<keyword evidence="4" id="KW-0045">Antibiotic biosynthesis</keyword>
<feature type="compositionally biased region" description="Gly residues" evidence="7">
    <location>
        <begin position="931"/>
        <end position="941"/>
    </location>
</feature>
<dbReference type="InterPro" id="IPR057326">
    <property type="entry name" value="KR_dom"/>
</dbReference>
<accession>F5AMZ0</accession>
<dbReference type="SMART" id="SM00823">
    <property type="entry name" value="PKS_PP"/>
    <property type="match status" value="1"/>
</dbReference>
<dbReference type="Gene3D" id="3.40.366.10">
    <property type="entry name" value="Malonyl-Coenzyme A Acyl Carrier Protein, domain 2"/>
    <property type="match status" value="1"/>
</dbReference>
<dbReference type="InterPro" id="IPR001227">
    <property type="entry name" value="Ac_transferase_dom_sf"/>
</dbReference>
<dbReference type="PANTHER" id="PTHR43775">
    <property type="entry name" value="FATTY ACID SYNTHASE"/>
    <property type="match status" value="1"/>
</dbReference>
<keyword evidence="1" id="KW-0596">Phosphopantetheine</keyword>
<dbReference type="NCBIfam" id="NF045894">
    <property type="entry name" value="PKS_plus_SDR"/>
    <property type="match status" value="1"/>
</dbReference>
<dbReference type="Pfam" id="PF00698">
    <property type="entry name" value="Acyl_transf_1"/>
    <property type="match status" value="1"/>
</dbReference>
<dbReference type="InterPro" id="IPR016036">
    <property type="entry name" value="Malonyl_transacylase_ACP-bd"/>
</dbReference>
<name>F5AMZ0_9ACTN</name>
<evidence type="ECO:0000256" key="6">
    <source>
        <dbReference type="ARBA" id="ARBA00023315"/>
    </source>
</evidence>
<dbReference type="GO" id="GO:0031177">
    <property type="term" value="F:phosphopantetheine binding"/>
    <property type="evidence" value="ECO:0007669"/>
    <property type="project" value="InterPro"/>
</dbReference>
<feature type="domain" description="Ketosynthase family 3 (KS3)" evidence="9">
    <location>
        <begin position="36"/>
        <end position="462"/>
    </location>
</feature>
<dbReference type="SUPFAM" id="SSF55048">
    <property type="entry name" value="Probable ACP-binding domain of malonyl-CoA ACP transacylase"/>
    <property type="match status" value="1"/>
</dbReference>
<dbReference type="CDD" id="cd00833">
    <property type="entry name" value="PKS"/>
    <property type="match status" value="1"/>
</dbReference>
<dbReference type="InterPro" id="IPR009081">
    <property type="entry name" value="PP-bd_ACP"/>
</dbReference>
<evidence type="ECO:0000256" key="3">
    <source>
        <dbReference type="ARBA" id="ARBA00022679"/>
    </source>
</evidence>
<evidence type="ECO:0000259" key="9">
    <source>
        <dbReference type="PROSITE" id="PS52004"/>
    </source>
</evidence>
<dbReference type="Gene3D" id="3.30.70.3290">
    <property type="match status" value="1"/>
</dbReference>
<dbReference type="CDD" id="cd08952">
    <property type="entry name" value="KR_1_SDR_x"/>
    <property type="match status" value="1"/>
</dbReference>
<dbReference type="FunFam" id="1.10.1200.10:FF:000007">
    <property type="entry name" value="Probable polyketide synthase pks17"/>
    <property type="match status" value="1"/>
</dbReference>
<dbReference type="PROSITE" id="PS50075">
    <property type="entry name" value="CARRIER"/>
    <property type="match status" value="1"/>
</dbReference>
<dbReference type="GO" id="GO:0006633">
    <property type="term" value="P:fatty acid biosynthetic process"/>
    <property type="evidence" value="ECO:0007669"/>
    <property type="project" value="InterPro"/>
</dbReference>
<evidence type="ECO:0000256" key="1">
    <source>
        <dbReference type="ARBA" id="ARBA00022450"/>
    </source>
</evidence>
<evidence type="ECO:0000256" key="4">
    <source>
        <dbReference type="ARBA" id="ARBA00023194"/>
    </source>
</evidence>